<name>W0JW06_9EURY</name>
<gene>
    <name evidence="1" type="ORF">HALLA_02400</name>
</gene>
<sequence length="222" mass="23584">MRRRNVLLGIGSVVFASGSFIVSGAFETQADAERGNWVQANRIDGESGGEVSVRTIANPDAMKRRFREDLGDGIGVTRSSVVQADDNGLLRGIEFESVNADSLTRVGRFDGGTVDPSAAAFLIANHSGVDADSGIGQSVELSLRLYDGTPLEESAVVQATDAVAFPYTLPEREQHGELLEEDGVVVAAGETVCVAIELRAGETERYEQIEAVGLTIREPTGE</sequence>
<dbReference type="KEGG" id="hlr:HALLA_02400"/>
<dbReference type="EMBL" id="CP007056">
    <property type="protein sequence ID" value="AHG01248.1"/>
    <property type="molecule type" value="Genomic_DNA"/>
</dbReference>
<evidence type="ECO:0000313" key="2">
    <source>
        <dbReference type="Proteomes" id="UP000019024"/>
    </source>
</evidence>
<dbReference type="AlphaFoldDB" id="W0JW06"/>
<geneLocation type="plasmid" evidence="1">
    <name>unnamed</name>
</geneLocation>
<dbReference type="GeneID" id="25146669"/>
<dbReference type="Proteomes" id="UP000019024">
    <property type="component" value="Plasmid unnamed"/>
</dbReference>
<accession>W0JW06</accession>
<proteinExistence type="predicted"/>
<organism evidence="1 2">
    <name type="scientific">Halostagnicola larsenii XH-48</name>
    <dbReference type="NCBI Taxonomy" id="797299"/>
    <lineage>
        <taxon>Archaea</taxon>
        <taxon>Methanobacteriati</taxon>
        <taxon>Methanobacteriota</taxon>
        <taxon>Stenosarchaea group</taxon>
        <taxon>Halobacteria</taxon>
        <taxon>Halobacteriales</taxon>
        <taxon>Natrialbaceae</taxon>
        <taxon>Halostagnicola</taxon>
    </lineage>
</organism>
<dbReference type="OrthoDB" id="384319at2157"/>
<keyword evidence="2" id="KW-1185">Reference proteome</keyword>
<keyword evidence="1" id="KW-0614">Plasmid</keyword>
<dbReference type="RefSeq" id="WP_049954185.1">
    <property type="nucleotide sequence ID" value="NZ_CP007056.1"/>
</dbReference>
<evidence type="ECO:0000313" key="1">
    <source>
        <dbReference type="EMBL" id="AHG01248.1"/>
    </source>
</evidence>
<reference evidence="1 2" key="1">
    <citation type="submission" date="2014-01" db="EMBL/GenBank/DDBJ databases">
        <authorList>
            <consortium name="DOE Joint Genome Institute"/>
            <person name="Anderson I."/>
            <person name="Huntemann M."/>
            <person name="Han J."/>
            <person name="Chen A."/>
            <person name="Kyrpides N."/>
            <person name="Mavromatis K."/>
            <person name="Markowitz V."/>
            <person name="Palaniappan K."/>
            <person name="Ivanova N."/>
            <person name="Schaumberg A."/>
            <person name="Pati A."/>
            <person name="Liolios K."/>
            <person name="Nordberg H.P."/>
            <person name="Cantor M.N."/>
            <person name="Hua S.X."/>
            <person name="Woyke T."/>
        </authorList>
    </citation>
    <scope>NUCLEOTIDE SEQUENCE [LARGE SCALE GENOMIC DNA]</scope>
    <source>
        <strain evidence="1 2">XH-48</strain>
        <plasmid evidence="2">1</plasmid>
    </source>
</reference>
<protein>
    <submittedName>
        <fullName evidence="1">Uncharacterized protein</fullName>
    </submittedName>
</protein>
<dbReference type="HOGENOM" id="CLU_1243001_0_0_2"/>